<evidence type="ECO:0000256" key="1">
    <source>
        <dbReference type="ARBA" id="ARBA00006328"/>
    </source>
</evidence>
<evidence type="ECO:0000313" key="5">
    <source>
        <dbReference type="EMBL" id="KAF3007839.1"/>
    </source>
</evidence>
<dbReference type="Gene3D" id="3.90.25.10">
    <property type="entry name" value="UDP-galactose 4-epimerase, domain 1"/>
    <property type="match status" value="1"/>
</dbReference>
<dbReference type="Proteomes" id="UP000801428">
    <property type="component" value="Unassembled WGS sequence"/>
</dbReference>
<dbReference type="GO" id="GO:0005634">
    <property type="term" value="C:nucleus"/>
    <property type="evidence" value="ECO:0007669"/>
    <property type="project" value="TreeGrafter"/>
</dbReference>
<dbReference type="Pfam" id="PF05368">
    <property type="entry name" value="NmrA"/>
    <property type="match status" value="1"/>
</dbReference>
<gene>
    <name evidence="5" type="ORF">E8E13_010729</name>
</gene>
<dbReference type="InterPro" id="IPR051164">
    <property type="entry name" value="NmrA-like_oxidored"/>
</dbReference>
<organism evidence="5 6">
    <name type="scientific">Curvularia kusanoi</name>
    <name type="common">Cochliobolus kusanoi</name>
    <dbReference type="NCBI Taxonomy" id="90978"/>
    <lineage>
        <taxon>Eukaryota</taxon>
        <taxon>Fungi</taxon>
        <taxon>Dikarya</taxon>
        <taxon>Ascomycota</taxon>
        <taxon>Pezizomycotina</taxon>
        <taxon>Dothideomycetes</taxon>
        <taxon>Pleosporomycetidae</taxon>
        <taxon>Pleosporales</taxon>
        <taxon>Pleosporineae</taxon>
        <taxon>Pleosporaceae</taxon>
        <taxon>Curvularia</taxon>
    </lineage>
</organism>
<keyword evidence="6" id="KW-1185">Reference proteome</keyword>
<evidence type="ECO:0000259" key="4">
    <source>
        <dbReference type="Pfam" id="PF05368"/>
    </source>
</evidence>
<proteinExistence type="inferred from homology"/>
<evidence type="ECO:0000256" key="3">
    <source>
        <dbReference type="ARBA" id="ARBA00023002"/>
    </source>
</evidence>
<dbReference type="Gene3D" id="3.40.50.720">
    <property type="entry name" value="NAD(P)-binding Rossmann-like Domain"/>
    <property type="match status" value="1"/>
</dbReference>
<dbReference type="SUPFAM" id="SSF51735">
    <property type="entry name" value="NAD(P)-binding Rossmann-fold domains"/>
    <property type="match status" value="1"/>
</dbReference>
<accession>A0A9P4WBM8</accession>
<reference evidence="5" key="1">
    <citation type="submission" date="2019-04" db="EMBL/GenBank/DDBJ databases">
        <title>Sequencing of skin fungus with MAO and IRED activity.</title>
        <authorList>
            <person name="Marsaioli A.J."/>
            <person name="Bonatto J.M.C."/>
            <person name="Reis Junior O."/>
        </authorList>
    </citation>
    <scope>NUCLEOTIDE SEQUENCE</scope>
    <source>
        <strain evidence="5">30M1</strain>
    </source>
</reference>
<dbReference type="AlphaFoldDB" id="A0A9P4WBM8"/>
<dbReference type="InterPro" id="IPR008030">
    <property type="entry name" value="NmrA-like"/>
</dbReference>
<evidence type="ECO:0000313" key="6">
    <source>
        <dbReference type="Proteomes" id="UP000801428"/>
    </source>
</evidence>
<feature type="domain" description="NmrA-like" evidence="4">
    <location>
        <begin position="2"/>
        <end position="302"/>
    </location>
</feature>
<dbReference type="PANTHER" id="PTHR42748">
    <property type="entry name" value="NITROGEN METABOLITE REPRESSION PROTEIN NMRA FAMILY MEMBER"/>
    <property type="match status" value="1"/>
</dbReference>
<dbReference type="GO" id="GO:0016491">
    <property type="term" value="F:oxidoreductase activity"/>
    <property type="evidence" value="ECO:0007669"/>
    <property type="project" value="UniProtKB-KW"/>
</dbReference>
<comment type="caution">
    <text evidence="5">The sequence shown here is derived from an EMBL/GenBank/DDBJ whole genome shotgun (WGS) entry which is preliminary data.</text>
</comment>
<protein>
    <recommendedName>
        <fullName evidence="4">NmrA-like domain-containing protein</fullName>
    </recommendedName>
</protein>
<evidence type="ECO:0000256" key="2">
    <source>
        <dbReference type="ARBA" id="ARBA00022857"/>
    </source>
</evidence>
<dbReference type="InterPro" id="IPR036291">
    <property type="entry name" value="NAD(P)-bd_dom_sf"/>
</dbReference>
<dbReference type="PANTHER" id="PTHR42748:SF30">
    <property type="entry name" value="NMRA-LIKE DOMAIN-CONTAINING PROTEIN"/>
    <property type="match status" value="1"/>
</dbReference>
<comment type="similarity">
    <text evidence="1">Belongs to the NmrA-type oxidoreductase family.</text>
</comment>
<keyword evidence="2" id="KW-0521">NADP</keyword>
<sequence length="338" mass="37396">MKLIVIIGITGQQGGSVADTFLNDKTWHIRAITRDPSRPSAQQWATRGVSLARGDVDDIASLTSAFTGAHAVFAMTDFWAPLADSAVHAEAAHRGISPSQRCAEIEVQRGVNIARAAASPVVRRTLERLVYSSLPFYSQLSGGRYTQVWHCDSKAAVEQYMRGDAVLGPLSSFIYMGVYADNWRRVPLDIQRDAVSGGYWHVCIDDGRSAVPIVWTRRDTGPLVKKLVEDVRPGVRLLGCSQMISRREIMATVSRVLGVKLAGDEGIKRVSDNEYKAMVNGGEAHREHVLQIWQMLRDFGYDGGDRDTVCPADIGAEGLTTSFEEYVKWEDWAKLLTR</sequence>
<dbReference type="EMBL" id="SWKU01000004">
    <property type="protein sequence ID" value="KAF3007839.1"/>
    <property type="molecule type" value="Genomic_DNA"/>
</dbReference>
<name>A0A9P4WBM8_CURKU</name>
<keyword evidence="3" id="KW-0560">Oxidoreductase</keyword>
<dbReference type="OrthoDB" id="3358371at2759"/>